<reference evidence="2" key="2">
    <citation type="journal article" date="2020" name="Nat. Commun.">
        <title>Large-scale genome sequencing of mycorrhizal fungi provides insights into the early evolution of symbiotic traits.</title>
        <authorList>
            <person name="Miyauchi S."/>
            <person name="Kiss E."/>
            <person name="Kuo A."/>
            <person name="Drula E."/>
            <person name="Kohler A."/>
            <person name="Sanchez-Garcia M."/>
            <person name="Morin E."/>
            <person name="Andreopoulos B."/>
            <person name="Barry K.W."/>
            <person name="Bonito G."/>
            <person name="Buee M."/>
            <person name="Carver A."/>
            <person name="Chen C."/>
            <person name="Cichocki N."/>
            <person name="Clum A."/>
            <person name="Culley D."/>
            <person name="Crous P.W."/>
            <person name="Fauchery L."/>
            <person name="Girlanda M."/>
            <person name="Hayes R.D."/>
            <person name="Keri Z."/>
            <person name="LaButti K."/>
            <person name="Lipzen A."/>
            <person name="Lombard V."/>
            <person name="Magnuson J."/>
            <person name="Maillard F."/>
            <person name="Murat C."/>
            <person name="Nolan M."/>
            <person name="Ohm R.A."/>
            <person name="Pangilinan J."/>
            <person name="Pereira M.F."/>
            <person name="Perotto S."/>
            <person name="Peter M."/>
            <person name="Pfister S."/>
            <person name="Riley R."/>
            <person name="Sitrit Y."/>
            <person name="Stielow J.B."/>
            <person name="Szollosi G."/>
            <person name="Zifcakova L."/>
            <person name="Stursova M."/>
            <person name="Spatafora J.W."/>
            <person name="Tedersoo L."/>
            <person name="Vaario L.M."/>
            <person name="Yamada A."/>
            <person name="Yan M."/>
            <person name="Wang P."/>
            <person name="Xu J."/>
            <person name="Bruns T."/>
            <person name="Baldrian P."/>
            <person name="Vilgalys R."/>
            <person name="Dunand C."/>
            <person name="Henrissat B."/>
            <person name="Grigoriev I.V."/>
            <person name="Hibbett D."/>
            <person name="Nagy L.G."/>
            <person name="Martin F.M."/>
        </authorList>
    </citation>
    <scope>NUCLEOTIDE SEQUENCE</scope>
    <source>
        <strain evidence="2">BED1</strain>
    </source>
</reference>
<dbReference type="AlphaFoldDB" id="A0AAD4BYG0"/>
<name>A0AAD4BYG0_BOLED</name>
<keyword evidence="3" id="KW-1185">Reference proteome</keyword>
<dbReference type="Proteomes" id="UP001194468">
    <property type="component" value="Unassembled WGS sequence"/>
</dbReference>
<protein>
    <submittedName>
        <fullName evidence="2">Uncharacterized protein</fullName>
    </submittedName>
</protein>
<proteinExistence type="predicted"/>
<organism evidence="2 3">
    <name type="scientific">Boletus edulis BED1</name>
    <dbReference type="NCBI Taxonomy" id="1328754"/>
    <lineage>
        <taxon>Eukaryota</taxon>
        <taxon>Fungi</taxon>
        <taxon>Dikarya</taxon>
        <taxon>Basidiomycota</taxon>
        <taxon>Agaricomycotina</taxon>
        <taxon>Agaricomycetes</taxon>
        <taxon>Agaricomycetidae</taxon>
        <taxon>Boletales</taxon>
        <taxon>Boletineae</taxon>
        <taxon>Boletaceae</taxon>
        <taxon>Boletoideae</taxon>
        <taxon>Boletus</taxon>
    </lineage>
</organism>
<evidence type="ECO:0000256" key="1">
    <source>
        <dbReference type="SAM" id="Phobius"/>
    </source>
</evidence>
<feature type="transmembrane region" description="Helical" evidence="1">
    <location>
        <begin position="12"/>
        <end position="33"/>
    </location>
</feature>
<dbReference type="EMBL" id="WHUW01000008">
    <property type="protein sequence ID" value="KAF8443280.1"/>
    <property type="molecule type" value="Genomic_DNA"/>
</dbReference>
<reference evidence="2" key="1">
    <citation type="submission" date="2019-10" db="EMBL/GenBank/DDBJ databases">
        <authorList>
            <consortium name="DOE Joint Genome Institute"/>
            <person name="Kuo A."/>
            <person name="Miyauchi S."/>
            <person name="Kiss E."/>
            <person name="Drula E."/>
            <person name="Kohler A."/>
            <person name="Sanchez-Garcia M."/>
            <person name="Andreopoulos B."/>
            <person name="Barry K.W."/>
            <person name="Bonito G."/>
            <person name="Buee M."/>
            <person name="Carver A."/>
            <person name="Chen C."/>
            <person name="Cichocki N."/>
            <person name="Clum A."/>
            <person name="Culley D."/>
            <person name="Crous P.W."/>
            <person name="Fauchery L."/>
            <person name="Girlanda M."/>
            <person name="Hayes R."/>
            <person name="Keri Z."/>
            <person name="LaButti K."/>
            <person name="Lipzen A."/>
            <person name="Lombard V."/>
            <person name="Magnuson J."/>
            <person name="Maillard F."/>
            <person name="Morin E."/>
            <person name="Murat C."/>
            <person name="Nolan M."/>
            <person name="Ohm R."/>
            <person name="Pangilinan J."/>
            <person name="Pereira M."/>
            <person name="Perotto S."/>
            <person name="Peter M."/>
            <person name="Riley R."/>
            <person name="Sitrit Y."/>
            <person name="Stielow B."/>
            <person name="Szollosi G."/>
            <person name="Zifcakova L."/>
            <person name="Stursova M."/>
            <person name="Spatafora J.W."/>
            <person name="Tedersoo L."/>
            <person name="Vaario L.-M."/>
            <person name="Yamada A."/>
            <person name="Yan M."/>
            <person name="Wang P."/>
            <person name="Xu J."/>
            <person name="Bruns T."/>
            <person name="Baldrian P."/>
            <person name="Vilgalys R."/>
            <person name="Henrissat B."/>
            <person name="Grigoriev I.V."/>
            <person name="Hibbett D."/>
            <person name="Nagy L.G."/>
            <person name="Martin F.M."/>
        </authorList>
    </citation>
    <scope>NUCLEOTIDE SEQUENCE</scope>
    <source>
        <strain evidence="2">BED1</strain>
    </source>
</reference>
<keyword evidence="1" id="KW-0472">Membrane</keyword>
<gene>
    <name evidence="2" type="ORF">L210DRAFT_674044</name>
</gene>
<sequence>MLEYHYLSADTPFVVLGLIFGSSIAITGTFFEIHCQWHPISVRISAVNRDVNQVLRGITLYNKQCQVWFNRVSRQVPLEGACAHLISCGASRIEIPGQDVQNATKQKRHSPE</sequence>
<keyword evidence="1" id="KW-0812">Transmembrane</keyword>
<accession>A0AAD4BYG0</accession>
<keyword evidence="1" id="KW-1133">Transmembrane helix</keyword>
<evidence type="ECO:0000313" key="3">
    <source>
        <dbReference type="Proteomes" id="UP001194468"/>
    </source>
</evidence>
<comment type="caution">
    <text evidence="2">The sequence shown here is derived from an EMBL/GenBank/DDBJ whole genome shotgun (WGS) entry which is preliminary data.</text>
</comment>
<evidence type="ECO:0000313" key="2">
    <source>
        <dbReference type="EMBL" id="KAF8443280.1"/>
    </source>
</evidence>